<feature type="region of interest" description="Disordered" evidence="2">
    <location>
        <begin position="591"/>
        <end position="635"/>
    </location>
</feature>
<dbReference type="InterPro" id="IPR051942">
    <property type="entry name" value="DENN_domain_containing_2"/>
</dbReference>
<accession>A0A974HVD1</accession>
<evidence type="ECO:0000313" key="5">
    <source>
        <dbReference type="Proteomes" id="UP000694892"/>
    </source>
</evidence>
<dbReference type="Gene3D" id="3.40.50.11500">
    <property type="match status" value="1"/>
</dbReference>
<dbReference type="SMART" id="SM00799">
    <property type="entry name" value="DENN"/>
    <property type="match status" value="1"/>
</dbReference>
<reference evidence="5" key="1">
    <citation type="journal article" date="2016" name="Nature">
        <title>Genome evolution in the allotetraploid frog Xenopus laevis.</title>
        <authorList>
            <person name="Session A.M."/>
            <person name="Uno Y."/>
            <person name="Kwon T."/>
            <person name="Chapman J.A."/>
            <person name="Toyoda A."/>
            <person name="Takahashi S."/>
            <person name="Fukui A."/>
            <person name="Hikosaka A."/>
            <person name="Suzuki A."/>
            <person name="Kondo M."/>
            <person name="van Heeringen S.J."/>
            <person name="Quigley I."/>
            <person name="Heinz S."/>
            <person name="Ogino H."/>
            <person name="Ochi H."/>
            <person name="Hellsten U."/>
            <person name="Lyons J.B."/>
            <person name="Simakov O."/>
            <person name="Putnam N."/>
            <person name="Stites J."/>
            <person name="Kuroki Y."/>
            <person name="Tanaka T."/>
            <person name="Michiue T."/>
            <person name="Watanabe M."/>
            <person name="Bogdanovic O."/>
            <person name="Lister R."/>
            <person name="Georgiou G."/>
            <person name="Paranjpe S.S."/>
            <person name="van Kruijsbergen I."/>
            <person name="Shu S."/>
            <person name="Carlson J."/>
            <person name="Kinoshita T."/>
            <person name="Ohta Y."/>
            <person name="Mawaribuchi S."/>
            <person name="Jenkins J."/>
            <person name="Grimwood J."/>
            <person name="Schmutz J."/>
            <person name="Mitros T."/>
            <person name="Mozaffari S.V."/>
            <person name="Suzuki Y."/>
            <person name="Haramoto Y."/>
            <person name="Yamamoto T.S."/>
            <person name="Takagi C."/>
            <person name="Heald R."/>
            <person name="Miller K."/>
            <person name="Haudenschild C."/>
            <person name="Kitzman J."/>
            <person name="Nakayama T."/>
            <person name="Izutsu Y."/>
            <person name="Robert J."/>
            <person name="Fortriede J."/>
            <person name="Burns K."/>
            <person name="Lotay V."/>
            <person name="Karimi K."/>
            <person name="Yasuoka Y."/>
            <person name="Dichmann D.S."/>
            <person name="Flajnik M.F."/>
            <person name="Houston D.W."/>
            <person name="Shendure J."/>
            <person name="DuPasquier L."/>
            <person name="Vize P.D."/>
            <person name="Zorn A.M."/>
            <person name="Ito M."/>
            <person name="Marcotte E.M."/>
            <person name="Wallingford J.B."/>
            <person name="Ito Y."/>
            <person name="Asashima M."/>
            <person name="Ueno N."/>
            <person name="Matsuda Y."/>
            <person name="Veenstra G.J."/>
            <person name="Fujiyama A."/>
            <person name="Harland R.M."/>
            <person name="Taira M."/>
            <person name="Rokhsar D.S."/>
        </authorList>
    </citation>
    <scope>NUCLEOTIDE SEQUENCE [LARGE SCALE GENOMIC DNA]</scope>
    <source>
        <strain evidence="5">J</strain>
    </source>
</reference>
<protein>
    <recommendedName>
        <fullName evidence="3">UDENN domain-containing protein</fullName>
    </recommendedName>
</protein>
<dbReference type="InterPro" id="IPR005113">
    <property type="entry name" value="uDENN_dom"/>
</dbReference>
<dbReference type="Pfam" id="PF02141">
    <property type="entry name" value="DENN"/>
    <property type="match status" value="1"/>
</dbReference>
<dbReference type="SMART" id="SM00800">
    <property type="entry name" value="uDENN"/>
    <property type="match status" value="1"/>
</dbReference>
<dbReference type="PANTHER" id="PTHR15288">
    <property type="entry name" value="DENN DOMAIN-CONTAINING PROTEIN 2"/>
    <property type="match status" value="1"/>
</dbReference>
<evidence type="ECO:0000256" key="2">
    <source>
        <dbReference type="SAM" id="MobiDB-lite"/>
    </source>
</evidence>
<dbReference type="FunFam" id="3.40.50.11500:FF:000004">
    <property type="entry name" value="DENN domain-containing protein 2C isoform X1"/>
    <property type="match status" value="1"/>
</dbReference>
<dbReference type="EMBL" id="CM004469">
    <property type="protein sequence ID" value="OCT91774.1"/>
    <property type="molecule type" value="Genomic_DNA"/>
</dbReference>
<feature type="domain" description="UDENN" evidence="3">
    <location>
        <begin position="50"/>
        <end position="468"/>
    </location>
</feature>
<dbReference type="InterPro" id="IPR037516">
    <property type="entry name" value="Tripartite_DENN"/>
</dbReference>
<dbReference type="AlphaFoldDB" id="A0A974HVD1"/>
<proteinExistence type="predicted"/>
<dbReference type="GO" id="GO:0005654">
    <property type="term" value="C:nucleoplasm"/>
    <property type="evidence" value="ECO:0007669"/>
    <property type="project" value="TreeGrafter"/>
</dbReference>
<keyword evidence="1" id="KW-0344">Guanine-nucleotide releasing factor</keyword>
<evidence type="ECO:0000259" key="3">
    <source>
        <dbReference type="PROSITE" id="PS50211"/>
    </source>
</evidence>
<dbReference type="PROSITE" id="PS50211">
    <property type="entry name" value="DENN"/>
    <property type="match status" value="1"/>
</dbReference>
<evidence type="ECO:0000256" key="1">
    <source>
        <dbReference type="ARBA" id="ARBA00022658"/>
    </source>
</evidence>
<evidence type="ECO:0000313" key="4">
    <source>
        <dbReference type="EMBL" id="OCT91774.1"/>
    </source>
</evidence>
<dbReference type="Pfam" id="PF03456">
    <property type="entry name" value="uDENN"/>
    <property type="match status" value="1"/>
</dbReference>
<dbReference type="GO" id="GO:0005085">
    <property type="term" value="F:guanyl-nucleotide exchange factor activity"/>
    <property type="evidence" value="ECO:0007669"/>
    <property type="project" value="UniProtKB-KW"/>
</dbReference>
<dbReference type="GO" id="GO:0005829">
    <property type="term" value="C:cytosol"/>
    <property type="evidence" value="ECO:0007669"/>
    <property type="project" value="TreeGrafter"/>
</dbReference>
<gene>
    <name evidence="4" type="ORF">XELAEV_18014829mg</name>
</gene>
<dbReference type="PANTHER" id="PTHR15288:SF2">
    <property type="entry name" value="DENN DOMAIN-CONTAINING PROTEIN 2D"/>
    <property type="match status" value="1"/>
</dbReference>
<dbReference type="InterPro" id="IPR043153">
    <property type="entry name" value="DENN_C"/>
</dbReference>
<dbReference type="InterPro" id="IPR001194">
    <property type="entry name" value="cDENN_dom"/>
</dbReference>
<dbReference type="Proteomes" id="UP000694892">
    <property type="component" value="Chromosome 2S"/>
</dbReference>
<name>A0A974HVD1_XENLA</name>
<dbReference type="Gene3D" id="3.30.450.200">
    <property type="match status" value="1"/>
</dbReference>
<sequence length="635" mass="71441">MDHLAGVIRRSFRRKSNKGGNTNGNPASEDSSIPDDCKTLVMSGGQSFFEYLVVVSLKKNCDGCYAPQITYQFPKMNLQRENILNFRKDEEERLLNAIPLFCFPDGNNWAPLREYKSETFSFVLTNIDSSRKFGYCRRLLQPNLKNNGKVTRYTFSYIEKEKRQTVRKHFSPKPAGNGSRSPEVYCIISSLGCFGLFSKILDEVEKRRAISTALVYPFMQGLREATFPAPGKTVKIKSFIPESGTEMIELTRPLDCRLEHIDFNTLMQCLKSQIILVIFASVVLERRIVFVASDLRILSECIHAVVALLYPFAWEHTYIPVLPHVLIDTVSCPAPFIVGVQNQFLSSILDQPMEEVSVSDWGAQGPLAPTFVRMRKHCMLQDFFSPLSEVTAWVPFVRETVVGADLGWRAWGPPVFFPQPVIHFKKGGNPNRSSRQPSSGSSCLLPMILQFRLLRHMRSCHKPGKLLQLRMRCFAGLRLLKTRKMAALNCHLLRRWRNYRGCKWCDCTGACQKFGRAQIRTWAAHRCPFVPDVMPEQPAEEQGVGAVGTTVLLVDLCEGKLIQKPRMQNMRSSMPPSGFLWSTGNVQLPSAPALARREGGSAGSRTAGPRGSQKGSLALIEAAKRPKARKEAKGN</sequence>
<organism evidence="4 5">
    <name type="scientific">Xenopus laevis</name>
    <name type="common">African clawed frog</name>
    <dbReference type="NCBI Taxonomy" id="8355"/>
    <lineage>
        <taxon>Eukaryota</taxon>
        <taxon>Metazoa</taxon>
        <taxon>Chordata</taxon>
        <taxon>Craniata</taxon>
        <taxon>Vertebrata</taxon>
        <taxon>Euteleostomi</taxon>
        <taxon>Amphibia</taxon>
        <taxon>Batrachia</taxon>
        <taxon>Anura</taxon>
        <taxon>Pipoidea</taxon>
        <taxon>Pipidae</taxon>
        <taxon>Xenopodinae</taxon>
        <taxon>Xenopus</taxon>
        <taxon>Xenopus</taxon>
    </lineage>
</organism>